<reference evidence="2" key="2">
    <citation type="submission" date="2025-09" db="UniProtKB">
        <authorList>
            <consortium name="Ensembl"/>
        </authorList>
    </citation>
    <scope>IDENTIFICATION</scope>
</reference>
<feature type="region of interest" description="Disordered" evidence="1">
    <location>
        <begin position="1"/>
        <end position="92"/>
    </location>
</feature>
<protein>
    <submittedName>
        <fullName evidence="2">Uncharacterized protein</fullName>
    </submittedName>
</protein>
<name>A0A8C9IE68_9PRIM</name>
<evidence type="ECO:0000313" key="3">
    <source>
        <dbReference type="Proteomes" id="UP000694416"/>
    </source>
</evidence>
<dbReference type="Ensembl" id="ENSPTET00000045838.1">
    <property type="protein sequence ID" value="ENSPTEP00000033457.1"/>
    <property type="gene ID" value="ENSPTEG00000031948.1"/>
</dbReference>
<feature type="compositionally biased region" description="Acidic residues" evidence="1">
    <location>
        <begin position="14"/>
        <end position="23"/>
    </location>
</feature>
<accession>A0A8C9IE68</accession>
<keyword evidence="3" id="KW-1185">Reference proteome</keyword>
<feature type="compositionally biased region" description="Pro residues" evidence="1">
    <location>
        <begin position="72"/>
        <end position="84"/>
    </location>
</feature>
<evidence type="ECO:0000313" key="2">
    <source>
        <dbReference type="Ensembl" id="ENSPTEP00000033457.1"/>
    </source>
</evidence>
<organism evidence="2 3">
    <name type="scientific">Piliocolobus tephrosceles</name>
    <name type="common">Ugandan red Colobus</name>
    <dbReference type="NCBI Taxonomy" id="591936"/>
    <lineage>
        <taxon>Eukaryota</taxon>
        <taxon>Metazoa</taxon>
        <taxon>Chordata</taxon>
        <taxon>Craniata</taxon>
        <taxon>Vertebrata</taxon>
        <taxon>Euteleostomi</taxon>
        <taxon>Mammalia</taxon>
        <taxon>Eutheria</taxon>
        <taxon>Euarchontoglires</taxon>
        <taxon>Primates</taxon>
        <taxon>Haplorrhini</taxon>
        <taxon>Catarrhini</taxon>
        <taxon>Cercopithecidae</taxon>
        <taxon>Colobinae</taxon>
        <taxon>Piliocolobus</taxon>
    </lineage>
</organism>
<dbReference type="AlphaFoldDB" id="A0A8C9IE68"/>
<reference evidence="2" key="1">
    <citation type="submission" date="2025-08" db="UniProtKB">
        <authorList>
            <consortium name="Ensembl"/>
        </authorList>
    </citation>
    <scope>IDENTIFICATION</scope>
</reference>
<sequence>SFLDVSQEDVSSISDEEDSDQFIDVERQGGESSEADAGDGNEDDGPQQKPPHPGGHHPPPPTGEPQNTGEPGGPPHHPPSPPPETTGMIPVYYPSKAPTAALLQLHCANESIEKLLILPCPGTHF</sequence>
<proteinExistence type="predicted"/>
<feature type="compositionally biased region" description="Acidic residues" evidence="1">
    <location>
        <begin position="33"/>
        <end position="45"/>
    </location>
</feature>
<evidence type="ECO:0000256" key="1">
    <source>
        <dbReference type="SAM" id="MobiDB-lite"/>
    </source>
</evidence>
<dbReference type="Proteomes" id="UP000694416">
    <property type="component" value="Unplaced"/>
</dbReference>
<feature type="compositionally biased region" description="Pro residues" evidence="1">
    <location>
        <begin position="48"/>
        <end position="63"/>
    </location>
</feature>
<feature type="compositionally biased region" description="Low complexity" evidence="1">
    <location>
        <begin position="1"/>
        <end position="13"/>
    </location>
</feature>